<name>A0ABP1DTE7_9APHY</name>
<evidence type="ECO:0000256" key="2">
    <source>
        <dbReference type="ARBA" id="ARBA00023445"/>
    </source>
</evidence>
<dbReference type="InterPro" id="IPR036291">
    <property type="entry name" value="NAD(P)-bd_dom_sf"/>
</dbReference>
<evidence type="ECO:0000313" key="5">
    <source>
        <dbReference type="Proteomes" id="UP001497453"/>
    </source>
</evidence>
<organism evidence="4 5">
    <name type="scientific">Somion occarium</name>
    <dbReference type="NCBI Taxonomy" id="3059160"/>
    <lineage>
        <taxon>Eukaryota</taxon>
        <taxon>Fungi</taxon>
        <taxon>Dikarya</taxon>
        <taxon>Basidiomycota</taxon>
        <taxon>Agaricomycotina</taxon>
        <taxon>Agaricomycetes</taxon>
        <taxon>Polyporales</taxon>
        <taxon>Cerrenaceae</taxon>
        <taxon>Somion</taxon>
    </lineage>
</organism>
<feature type="domain" description="NAD-dependent epimerase/dehydratase" evidence="3">
    <location>
        <begin position="9"/>
        <end position="274"/>
    </location>
</feature>
<proteinExistence type="inferred from homology"/>
<evidence type="ECO:0000259" key="3">
    <source>
        <dbReference type="Pfam" id="PF01370"/>
    </source>
</evidence>
<dbReference type="InterPro" id="IPR001509">
    <property type="entry name" value="Epimerase_deHydtase"/>
</dbReference>
<dbReference type="Gene3D" id="3.40.50.720">
    <property type="entry name" value="NAD(P)-binding Rossmann-like Domain"/>
    <property type="match status" value="1"/>
</dbReference>
<evidence type="ECO:0000313" key="4">
    <source>
        <dbReference type="EMBL" id="CAL1710467.1"/>
    </source>
</evidence>
<comment type="similarity">
    <text evidence="2">Belongs to the NAD(P)-dependent epimerase/dehydratase family. Dihydroflavonol-4-reductase subfamily.</text>
</comment>
<keyword evidence="5" id="KW-1185">Reference proteome</keyword>
<accession>A0ABP1DTE7</accession>
<dbReference type="EMBL" id="OZ037949">
    <property type="protein sequence ID" value="CAL1710467.1"/>
    <property type="molecule type" value="Genomic_DNA"/>
</dbReference>
<reference evidence="5" key="1">
    <citation type="submission" date="2024-04" db="EMBL/GenBank/DDBJ databases">
        <authorList>
            <person name="Shaw F."/>
            <person name="Minotto A."/>
        </authorList>
    </citation>
    <scope>NUCLEOTIDE SEQUENCE [LARGE SCALE GENOMIC DNA]</scope>
</reference>
<dbReference type="PANTHER" id="PTHR10366">
    <property type="entry name" value="NAD DEPENDENT EPIMERASE/DEHYDRATASE"/>
    <property type="match status" value="1"/>
</dbReference>
<dbReference type="SUPFAM" id="SSF51735">
    <property type="entry name" value="NAD(P)-binding Rossmann-fold domains"/>
    <property type="match status" value="1"/>
</dbReference>
<gene>
    <name evidence="4" type="ORF">GFSPODELE1_LOCUS7844</name>
</gene>
<dbReference type="Proteomes" id="UP001497453">
    <property type="component" value="Chromosome 6"/>
</dbReference>
<dbReference type="InterPro" id="IPR050425">
    <property type="entry name" value="NAD(P)_dehydrat-like"/>
</dbReference>
<protein>
    <recommendedName>
        <fullName evidence="3">NAD-dependent epimerase/dehydratase domain-containing protein</fullName>
    </recommendedName>
</protein>
<evidence type="ECO:0000256" key="1">
    <source>
        <dbReference type="ARBA" id="ARBA00023002"/>
    </source>
</evidence>
<dbReference type="PANTHER" id="PTHR10366:SF564">
    <property type="entry name" value="STEROL-4-ALPHA-CARBOXYLATE 3-DEHYDROGENASE, DECARBOXYLATING"/>
    <property type="match status" value="1"/>
</dbReference>
<keyword evidence="1" id="KW-0560">Oxidoreductase</keyword>
<sequence length="352" mass="39294">MPAVQSGKVLVSGANGYVACWVIKSLLEQGYSVRGTVRSESKGAYTRKLFASYRDRFELVIVEDMCKEGAFDDAVKDVDGVQHIASAPVCWDANNPNDMIYQSMVPGVVSMLQSILHYGTRVKRVVITSSTTAVKDVPPSTTERVFTEENFNYSAIRELEQKGANTDPLVKYAAGKTLAELAAWELYEAEKRKGLYWDMVVIAPPFIFGPPLHHQGGPETLKVPMNGWYKHVLGGDVEYVPWTAATGGGDWVDVRDLSDAHVLVMQEEATGGHRFIISAGQFTWNDWIETVRRVSGSDNLPHEVDKPGYPIYLSKLDVSKVQRVLGASQYRDMEACTRALLDFFERKGWWES</sequence>
<dbReference type="Pfam" id="PF01370">
    <property type="entry name" value="Epimerase"/>
    <property type="match status" value="1"/>
</dbReference>